<comment type="caution">
    <text evidence="2">The sequence shown here is derived from an EMBL/GenBank/DDBJ whole genome shotgun (WGS) entry which is preliminary data.</text>
</comment>
<gene>
    <name evidence="2" type="ORF">PLOB_00026791</name>
</gene>
<evidence type="ECO:0000313" key="2">
    <source>
        <dbReference type="EMBL" id="CAH3118607.1"/>
    </source>
</evidence>
<evidence type="ECO:0000313" key="3">
    <source>
        <dbReference type="Proteomes" id="UP001159405"/>
    </source>
</evidence>
<sequence length="301" mass="33872">MKELIENVKRFNDDVTFSYDAFTRKVTVHLQNNVELFFGNIGYLLGFSPDKIISNTSSAERQVDLEYGFHDLFIYCDLIQSQYVGDALVPLLPIVPVEGKVGERVSKSFLRLQYLPVSRKQFETVEVNIKTDTGESVPFEFGRVLLTLHFRQSAPQHTPNHKLYEQYYVNQAKQKGGSLPAFHGARFQHGYGLGSIFRGLFRWAMPHLEQGAKVIGKKALQTGVNVVQDVLDGDNIKTAVHKRTKQALGLPSQNSLQTQSGAGKKAIKRKGQGTKISSPQGKKAKTSPQQKKPKEKFSFWK</sequence>
<dbReference type="Proteomes" id="UP001159405">
    <property type="component" value="Unassembled WGS sequence"/>
</dbReference>
<accession>A0ABN8NQK5</accession>
<feature type="compositionally biased region" description="Polar residues" evidence="1">
    <location>
        <begin position="274"/>
        <end position="290"/>
    </location>
</feature>
<dbReference type="EMBL" id="CALNXK010000032">
    <property type="protein sequence ID" value="CAH3118607.1"/>
    <property type="molecule type" value="Genomic_DNA"/>
</dbReference>
<keyword evidence="3" id="KW-1185">Reference proteome</keyword>
<proteinExistence type="predicted"/>
<protein>
    <submittedName>
        <fullName evidence="2">Uncharacterized protein</fullName>
    </submittedName>
</protein>
<name>A0ABN8NQK5_9CNID</name>
<evidence type="ECO:0000256" key="1">
    <source>
        <dbReference type="SAM" id="MobiDB-lite"/>
    </source>
</evidence>
<reference evidence="2 3" key="1">
    <citation type="submission" date="2022-05" db="EMBL/GenBank/DDBJ databases">
        <authorList>
            <consortium name="Genoscope - CEA"/>
            <person name="William W."/>
        </authorList>
    </citation>
    <scope>NUCLEOTIDE SEQUENCE [LARGE SCALE GENOMIC DNA]</scope>
</reference>
<organism evidence="2 3">
    <name type="scientific">Porites lobata</name>
    <dbReference type="NCBI Taxonomy" id="104759"/>
    <lineage>
        <taxon>Eukaryota</taxon>
        <taxon>Metazoa</taxon>
        <taxon>Cnidaria</taxon>
        <taxon>Anthozoa</taxon>
        <taxon>Hexacorallia</taxon>
        <taxon>Scleractinia</taxon>
        <taxon>Fungiina</taxon>
        <taxon>Poritidae</taxon>
        <taxon>Porites</taxon>
    </lineage>
</organism>
<feature type="region of interest" description="Disordered" evidence="1">
    <location>
        <begin position="250"/>
        <end position="301"/>
    </location>
</feature>
<feature type="compositionally biased region" description="Polar residues" evidence="1">
    <location>
        <begin position="251"/>
        <end position="261"/>
    </location>
</feature>